<reference evidence="1" key="1">
    <citation type="submission" date="2023-11" db="EMBL/GenBank/DDBJ databases">
        <authorList>
            <person name="Poullet M."/>
        </authorList>
    </citation>
    <scope>NUCLEOTIDE SEQUENCE</scope>
    <source>
        <strain evidence="1">E1834</strain>
    </source>
</reference>
<proteinExistence type="predicted"/>
<organism evidence="1 2">
    <name type="scientific">Meloidogyne enterolobii</name>
    <name type="common">Root-knot nematode worm</name>
    <name type="synonym">Meloidogyne mayaguensis</name>
    <dbReference type="NCBI Taxonomy" id="390850"/>
    <lineage>
        <taxon>Eukaryota</taxon>
        <taxon>Metazoa</taxon>
        <taxon>Ecdysozoa</taxon>
        <taxon>Nematoda</taxon>
        <taxon>Chromadorea</taxon>
        <taxon>Rhabditida</taxon>
        <taxon>Tylenchina</taxon>
        <taxon>Tylenchomorpha</taxon>
        <taxon>Tylenchoidea</taxon>
        <taxon>Meloidogynidae</taxon>
        <taxon>Meloidogyninae</taxon>
        <taxon>Meloidogyne</taxon>
    </lineage>
</organism>
<protein>
    <submittedName>
        <fullName evidence="1">Uncharacterized protein</fullName>
    </submittedName>
</protein>
<sequence>MRNFETLNKSKAKDESQNEIKFKNERRNVQTSKYLKRRNLERLKKYKTGSLLKIFFSIIRDPKRILYIAINSERN</sequence>
<gene>
    <name evidence="1" type="ORF">MENTE1834_LOCUS40429</name>
</gene>
<evidence type="ECO:0000313" key="1">
    <source>
        <dbReference type="EMBL" id="CAK5093685.1"/>
    </source>
</evidence>
<dbReference type="Proteomes" id="UP001497535">
    <property type="component" value="Unassembled WGS sequence"/>
</dbReference>
<dbReference type="EMBL" id="CAVMJV010000095">
    <property type="protein sequence ID" value="CAK5093685.1"/>
    <property type="molecule type" value="Genomic_DNA"/>
</dbReference>
<comment type="caution">
    <text evidence="1">The sequence shown here is derived from an EMBL/GenBank/DDBJ whole genome shotgun (WGS) entry which is preliminary data.</text>
</comment>
<evidence type="ECO:0000313" key="2">
    <source>
        <dbReference type="Proteomes" id="UP001497535"/>
    </source>
</evidence>
<name>A0ACB1AMN5_MELEN</name>
<accession>A0ACB1AMN5</accession>
<keyword evidence="2" id="KW-1185">Reference proteome</keyword>